<feature type="region of interest" description="Disordered" evidence="6">
    <location>
        <begin position="337"/>
        <end position="361"/>
    </location>
</feature>
<dbReference type="InterPro" id="IPR001107">
    <property type="entry name" value="Band_7"/>
</dbReference>
<evidence type="ECO:0000256" key="7">
    <source>
        <dbReference type="SAM" id="Phobius"/>
    </source>
</evidence>
<comment type="caution">
    <text evidence="9">The sequence shown here is derived from an EMBL/GenBank/DDBJ whole genome shotgun (WGS) entry which is preliminary data.</text>
</comment>
<keyword evidence="10" id="KW-1185">Reference proteome</keyword>
<dbReference type="PATRIC" id="fig|1513271.3.peg.942"/>
<evidence type="ECO:0000256" key="2">
    <source>
        <dbReference type="ARBA" id="ARBA00004236"/>
    </source>
</evidence>
<dbReference type="OrthoDB" id="9815577at2"/>
<dbReference type="InterPro" id="IPR027705">
    <property type="entry name" value="Flotillin_fam"/>
</dbReference>
<dbReference type="PANTHER" id="PTHR13806">
    <property type="entry name" value="FLOTILLIN-RELATED"/>
    <property type="match status" value="1"/>
</dbReference>
<dbReference type="Gene3D" id="3.30.479.30">
    <property type="entry name" value="Band 7 domain"/>
    <property type="match status" value="1"/>
</dbReference>
<evidence type="ECO:0000256" key="1">
    <source>
        <dbReference type="ARBA" id="ARBA00004167"/>
    </source>
</evidence>
<feature type="transmembrane region" description="Helical" evidence="7">
    <location>
        <begin position="12"/>
        <end position="32"/>
    </location>
</feature>
<evidence type="ECO:0000313" key="10">
    <source>
        <dbReference type="Proteomes" id="UP000037600"/>
    </source>
</evidence>
<keyword evidence="7" id="KW-0812">Transmembrane</keyword>
<comment type="subcellular location">
    <subcellularLocation>
        <location evidence="2">Cell membrane</location>
    </subcellularLocation>
    <subcellularLocation>
        <location evidence="1">Membrane</location>
        <topology evidence="1">Single-pass membrane protein</topology>
    </subcellularLocation>
</comment>
<evidence type="ECO:0000256" key="5">
    <source>
        <dbReference type="ARBA" id="ARBA00023136"/>
    </source>
</evidence>
<evidence type="ECO:0000256" key="4">
    <source>
        <dbReference type="ARBA" id="ARBA00022475"/>
    </source>
</evidence>
<dbReference type="SMART" id="SM00244">
    <property type="entry name" value="PHB"/>
    <property type="match status" value="1"/>
</dbReference>
<dbReference type="STRING" id="1513271.XM47_04550"/>
<evidence type="ECO:0000313" key="9">
    <source>
        <dbReference type="EMBL" id="KMT66266.1"/>
    </source>
</evidence>
<dbReference type="RefSeq" id="WP_048690254.1">
    <property type="nucleotide sequence ID" value="NZ_KQ130484.1"/>
</dbReference>
<dbReference type="InterPro" id="IPR036013">
    <property type="entry name" value="Band_7/SPFH_dom_sf"/>
</dbReference>
<dbReference type="CDD" id="cd03399">
    <property type="entry name" value="SPFH_flotillin"/>
    <property type="match status" value="1"/>
</dbReference>
<dbReference type="AlphaFoldDB" id="A0A0J8JNR5"/>
<organism evidence="9 10">
    <name type="scientific">Catenovulum maritimum</name>
    <dbReference type="NCBI Taxonomy" id="1513271"/>
    <lineage>
        <taxon>Bacteria</taxon>
        <taxon>Pseudomonadati</taxon>
        <taxon>Pseudomonadota</taxon>
        <taxon>Gammaproteobacteria</taxon>
        <taxon>Alteromonadales</taxon>
        <taxon>Alteromonadaceae</taxon>
        <taxon>Catenovulum</taxon>
    </lineage>
</organism>
<keyword evidence="7" id="KW-1133">Transmembrane helix</keyword>
<keyword evidence="4" id="KW-1003">Cell membrane</keyword>
<evidence type="ECO:0000259" key="8">
    <source>
        <dbReference type="SMART" id="SM00244"/>
    </source>
</evidence>
<dbReference type="GO" id="GO:0005886">
    <property type="term" value="C:plasma membrane"/>
    <property type="evidence" value="ECO:0007669"/>
    <property type="project" value="UniProtKB-SubCell"/>
</dbReference>
<gene>
    <name evidence="9" type="ORF">XM47_04550</name>
</gene>
<evidence type="ECO:0000256" key="3">
    <source>
        <dbReference type="ARBA" id="ARBA00007161"/>
    </source>
</evidence>
<dbReference type="PANTHER" id="PTHR13806:SF31">
    <property type="entry name" value="FLOTILLIN-LIKE PROTEIN 1-RELATED"/>
    <property type="match status" value="1"/>
</dbReference>
<dbReference type="Proteomes" id="UP000037600">
    <property type="component" value="Unassembled WGS sequence"/>
</dbReference>
<proteinExistence type="inferred from homology"/>
<feature type="domain" description="Band 7" evidence="8">
    <location>
        <begin position="32"/>
        <end position="201"/>
    </location>
</feature>
<sequence>MESLGLDSNITFILTSAGLVLIALLTIGLIFAKLYTRATKEIAFVRTGLGGEKVVKDGGAVVLPVVHETIPVNMNTLRIEVEKTQKDALITKDRMRVDVKADFYLRVAPNVEGISMAAQTLGTRTMRVEELKKLVESKFVDVLRAVAAEMSMTEMHEQRSEFVQKVQQNVMNDLEKNGLELESVSLTGFDQTDLQYFNENNAFDAEGRARLTKIIEQKRKETNDIQQENRVLIEQRNLEAEKQSMLVKKEEEEAKLSQEQELEFKRAEQKAEVAKHREQKEREEREAEIAKQKALEVAELEKSKEIETREIEKRKALEQARIQQQKDLEVAEQDKHIAIAQKSEEESAAQARAAEAEKEKVEKSEAVITAKQIAEANRRKEIEVIDAKKEAEREAVGVKVQAEAEKIAAEDKASAILIEAKAESDAKKLKAEADEKVYAVEAAGKQAMYDAENTLRDEQVELQKSLAILKVLPELIANAVKPLESIEGIKILQGYGSMTSAGDSASNADSAGIAEQVTKAALNYRANAPVVDAMLKEVGLVDKDTGSLVDLVTGNSSIVADAINVTAASESPKHNGAGVKNTQ</sequence>
<dbReference type="Pfam" id="PF01145">
    <property type="entry name" value="Band_7"/>
    <property type="match status" value="1"/>
</dbReference>
<reference evidence="9 10" key="1">
    <citation type="submission" date="2015-04" db="EMBL/GenBank/DDBJ databases">
        <title>Draft Genome Sequence of the Novel Agar-Digesting Marine Bacterium Q1.</title>
        <authorList>
            <person name="Li Y."/>
            <person name="Li D."/>
            <person name="Chen G."/>
            <person name="Du Z."/>
        </authorList>
    </citation>
    <scope>NUCLEOTIDE SEQUENCE [LARGE SCALE GENOMIC DNA]</scope>
    <source>
        <strain evidence="9 10">Q1</strain>
    </source>
</reference>
<dbReference type="EMBL" id="LAZL01000005">
    <property type="protein sequence ID" value="KMT66266.1"/>
    <property type="molecule type" value="Genomic_DNA"/>
</dbReference>
<name>A0A0J8JNR5_9ALTE</name>
<keyword evidence="5 7" id="KW-0472">Membrane</keyword>
<dbReference type="SUPFAM" id="SSF117892">
    <property type="entry name" value="Band 7/SPFH domain"/>
    <property type="match status" value="1"/>
</dbReference>
<comment type="similarity">
    <text evidence="3">Belongs to the band 7/mec-2 family. Flotillin subfamily.</text>
</comment>
<protein>
    <submittedName>
        <fullName evidence="9">Membrane protein</fullName>
    </submittedName>
</protein>
<dbReference type="Pfam" id="PF15975">
    <property type="entry name" value="Flot"/>
    <property type="match status" value="1"/>
</dbReference>
<accession>A0A0J8JNR5</accession>
<dbReference type="InterPro" id="IPR031905">
    <property type="entry name" value="Flotillin_C"/>
</dbReference>
<evidence type="ECO:0000256" key="6">
    <source>
        <dbReference type="SAM" id="MobiDB-lite"/>
    </source>
</evidence>